<reference evidence="1 2" key="1">
    <citation type="submission" date="2021-03" db="EMBL/GenBank/DDBJ databases">
        <title>Genomic Encyclopedia of Type Strains, Phase IV (KMG-IV): sequencing the most valuable type-strain genomes for metagenomic binning, comparative biology and taxonomic classification.</title>
        <authorList>
            <person name="Goeker M."/>
        </authorList>
    </citation>
    <scope>NUCLEOTIDE SEQUENCE [LARGE SCALE GENOMIC DNA]</scope>
    <source>
        <strain evidence="1 2">DSM 26048</strain>
    </source>
</reference>
<evidence type="ECO:0000313" key="2">
    <source>
        <dbReference type="Proteomes" id="UP001519287"/>
    </source>
</evidence>
<dbReference type="RefSeq" id="WP_209968866.1">
    <property type="nucleotide sequence ID" value="NZ_JAGGLB010000001.1"/>
</dbReference>
<name>A0ABS4IM57_9BACL</name>
<keyword evidence="2" id="KW-1185">Reference proteome</keyword>
<dbReference type="Proteomes" id="UP001519287">
    <property type="component" value="Unassembled WGS sequence"/>
</dbReference>
<dbReference type="EMBL" id="JAGGLB010000001">
    <property type="protein sequence ID" value="MBP1988657.1"/>
    <property type="molecule type" value="Genomic_DNA"/>
</dbReference>
<proteinExistence type="predicted"/>
<protein>
    <submittedName>
        <fullName evidence="1">Uncharacterized protein</fullName>
    </submittedName>
</protein>
<gene>
    <name evidence="1" type="ORF">J2Z66_000252</name>
</gene>
<evidence type="ECO:0000313" key="1">
    <source>
        <dbReference type="EMBL" id="MBP1988657.1"/>
    </source>
</evidence>
<sequence length="71" mass="8308">MAQNRRLETDEDLQEVLDSQAKVRVFLDGHIVDSGGTIVRYTEEVVVIQTTVSQFAYHQRDTCEFFEMKKR</sequence>
<comment type="caution">
    <text evidence="1">The sequence shown here is derived from an EMBL/GenBank/DDBJ whole genome shotgun (WGS) entry which is preliminary data.</text>
</comment>
<organism evidence="1 2">
    <name type="scientific">Paenibacillus eucommiae</name>
    <dbReference type="NCBI Taxonomy" id="1355755"/>
    <lineage>
        <taxon>Bacteria</taxon>
        <taxon>Bacillati</taxon>
        <taxon>Bacillota</taxon>
        <taxon>Bacilli</taxon>
        <taxon>Bacillales</taxon>
        <taxon>Paenibacillaceae</taxon>
        <taxon>Paenibacillus</taxon>
    </lineage>
</organism>
<accession>A0ABS4IM57</accession>